<gene>
    <name evidence="2" type="ORF">LTRI10_LOCUS39617</name>
</gene>
<dbReference type="EMBL" id="OZ034820">
    <property type="protein sequence ID" value="CAL1399430.1"/>
    <property type="molecule type" value="Genomic_DNA"/>
</dbReference>
<sequence length="174" mass="18281">MDDNTGKMKEAVASGMKGDQIKAGQGSKSIGGHTTKLDHPVAANDKEPTGNNNIKSRKGGKAVPQSPNGRLNSKGSGTPPLQNRPNTGNERGQASGARAGHQPKGKLPTPSVESKEKAKKKIFSPDNGKGQPKKINFDLKTDVDPRMPEDASLPEGNDHGVKPDGRQMAMAIDS</sequence>
<feature type="compositionally biased region" description="Basic and acidic residues" evidence="1">
    <location>
        <begin position="156"/>
        <end position="165"/>
    </location>
</feature>
<evidence type="ECO:0000313" key="2">
    <source>
        <dbReference type="EMBL" id="CAL1399430.1"/>
    </source>
</evidence>
<organism evidence="2 3">
    <name type="scientific">Linum trigynum</name>
    <dbReference type="NCBI Taxonomy" id="586398"/>
    <lineage>
        <taxon>Eukaryota</taxon>
        <taxon>Viridiplantae</taxon>
        <taxon>Streptophyta</taxon>
        <taxon>Embryophyta</taxon>
        <taxon>Tracheophyta</taxon>
        <taxon>Spermatophyta</taxon>
        <taxon>Magnoliopsida</taxon>
        <taxon>eudicotyledons</taxon>
        <taxon>Gunneridae</taxon>
        <taxon>Pentapetalae</taxon>
        <taxon>rosids</taxon>
        <taxon>fabids</taxon>
        <taxon>Malpighiales</taxon>
        <taxon>Linaceae</taxon>
        <taxon>Linum</taxon>
    </lineage>
</organism>
<reference evidence="2 3" key="1">
    <citation type="submission" date="2024-04" db="EMBL/GenBank/DDBJ databases">
        <authorList>
            <person name="Fracassetti M."/>
        </authorList>
    </citation>
    <scope>NUCLEOTIDE SEQUENCE [LARGE SCALE GENOMIC DNA]</scope>
</reference>
<feature type="compositionally biased region" description="Polar residues" evidence="1">
    <location>
        <begin position="65"/>
        <end position="92"/>
    </location>
</feature>
<name>A0AAV2FPA0_9ROSI</name>
<protein>
    <submittedName>
        <fullName evidence="2">Uncharacterized protein</fullName>
    </submittedName>
</protein>
<feature type="compositionally biased region" description="Basic and acidic residues" evidence="1">
    <location>
        <begin position="1"/>
        <end position="10"/>
    </location>
</feature>
<keyword evidence="3" id="KW-1185">Reference proteome</keyword>
<accession>A0AAV2FPA0</accession>
<proteinExistence type="predicted"/>
<feature type="compositionally biased region" description="Basic and acidic residues" evidence="1">
    <location>
        <begin position="35"/>
        <end position="48"/>
    </location>
</feature>
<feature type="region of interest" description="Disordered" evidence="1">
    <location>
        <begin position="1"/>
        <end position="174"/>
    </location>
</feature>
<evidence type="ECO:0000256" key="1">
    <source>
        <dbReference type="SAM" id="MobiDB-lite"/>
    </source>
</evidence>
<feature type="compositionally biased region" description="Basic and acidic residues" evidence="1">
    <location>
        <begin position="135"/>
        <end position="149"/>
    </location>
</feature>
<dbReference type="Proteomes" id="UP001497516">
    <property type="component" value="Chromosome 7"/>
</dbReference>
<dbReference type="AlphaFoldDB" id="A0AAV2FPA0"/>
<evidence type="ECO:0000313" key="3">
    <source>
        <dbReference type="Proteomes" id="UP001497516"/>
    </source>
</evidence>